<keyword evidence="3" id="KW-1185">Reference proteome</keyword>
<proteinExistence type="inferred from homology"/>
<evidence type="ECO:0000256" key="1">
    <source>
        <dbReference type="ARBA" id="ARBA00005254"/>
    </source>
</evidence>
<dbReference type="InterPro" id="IPR014748">
    <property type="entry name" value="Enoyl-CoA_hydra_C"/>
</dbReference>
<dbReference type="SUPFAM" id="SSF52096">
    <property type="entry name" value="ClpP/crotonase"/>
    <property type="match status" value="1"/>
</dbReference>
<protein>
    <submittedName>
        <fullName evidence="2">Enoyl-CoA hydratase</fullName>
    </submittedName>
</protein>
<dbReference type="Proteomes" id="UP000193083">
    <property type="component" value="Unassembled WGS sequence"/>
</dbReference>
<dbReference type="RefSeq" id="WP_085463247.1">
    <property type="nucleotide sequence ID" value="NZ_FXBL01000004.1"/>
</dbReference>
<reference evidence="2 3" key="1">
    <citation type="submission" date="2017-04" db="EMBL/GenBank/DDBJ databases">
        <authorList>
            <person name="Afonso C.L."/>
            <person name="Miller P.J."/>
            <person name="Scott M.A."/>
            <person name="Spackman E."/>
            <person name="Goraichik I."/>
            <person name="Dimitrov K.M."/>
            <person name="Suarez D.L."/>
            <person name="Swayne D.E."/>
        </authorList>
    </citation>
    <scope>NUCLEOTIDE SEQUENCE [LARGE SCALE GENOMIC DNA]</scope>
    <source>
        <strain evidence="2 3">B5P</strain>
    </source>
</reference>
<comment type="similarity">
    <text evidence="1">Belongs to the enoyl-CoA hydratase/isomerase family.</text>
</comment>
<gene>
    <name evidence="2" type="ORF">SAMN02982922_1129</name>
</gene>
<dbReference type="Gene3D" id="3.90.226.10">
    <property type="entry name" value="2-enoyl-CoA Hydratase, Chain A, domain 1"/>
    <property type="match status" value="1"/>
</dbReference>
<evidence type="ECO:0000313" key="3">
    <source>
        <dbReference type="Proteomes" id="UP000193083"/>
    </source>
</evidence>
<dbReference type="PANTHER" id="PTHR43459">
    <property type="entry name" value="ENOYL-COA HYDRATASE"/>
    <property type="match status" value="1"/>
</dbReference>
<dbReference type="AlphaFoldDB" id="A0A1X7N3A6"/>
<organism evidence="2 3">
    <name type="scientific">Mesorhizobium australicum</name>
    <dbReference type="NCBI Taxonomy" id="536018"/>
    <lineage>
        <taxon>Bacteria</taxon>
        <taxon>Pseudomonadati</taxon>
        <taxon>Pseudomonadota</taxon>
        <taxon>Alphaproteobacteria</taxon>
        <taxon>Hyphomicrobiales</taxon>
        <taxon>Phyllobacteriaceae</taxon>
        <taxon>Mesorhizobium</taxon>
    </lineage>
</organism>
<evidence type="ECO:0000313" key="2">
    <source>
        <dbReference type="EMBL" id="SMH31146.1"/>
    </source>
</evidence>
<dbReference type="InterPro" id="IPR001753">
    <property type="entry name" value="Enoyl-CoA_hydra/iso"/>
</dbReference>
<name>A0A1X7N3A6_9HYPH</name>
<sequence>MSVDYSGYKYFLFEKEGRTMTVTMNRPDHLNAMTWDMHEEASRIFYDLGMDHSIDVVIFTGAGKAFSAGGDVVGMKMLYEDTELFDRSINEAKKIVFGILDCEKVIIARVNGDAIGLGATMALFCDIIIAADHARFADPHVKVGLAAGDGGAVIWPQAIGYAKAKEYLMTGDLITAPDAQAMGLINYSVPAAELDAKVDAMAKKLGSGAMKSIKYTKTTINIGLKQLAHTMMDTSMAYEALTNRSKDHLEAINAFTEKRKPKFTGL</sequence>
<dbReference type="OrthoDB" id="9807606at2"/>
<dbReference type="GO" id="GO:0003824">
    <property type="term" value="F:catalytic activity"/>
    <property type="evidence" value="ECO:0007669"/>
    <property type="project" value="UniProtKB-ARBA"/>
</dbReference>
<dbReference type="Pfam" id="PF00378">
    <property type="entry name" value="ECH_1"/>
    <property type="match status" value="1"/>
</dbReference>
<dbReference type="Gene3D" id="1.10.12.10">
    <property type="entry name" value="Lyase 2-enoyl-coa Hydratase, Chain A, domain 2"/>
    <property type="match status" value="1"/>
</dbReference>
<dbReference type="PANTHER" id="PTHR43459:SF3">
    <property type="entry name" value="ENOYL-COA HYDRATASE ECHA15 (ENOYL HYDRASE) (UNSATURATED ACYL-COA HYDRATASE) (CROTONASE)-RELATED"/>
    <property type="match status" value="1"/>
</dbReference>
<accession>A0A1X7N3A6</accession>
<dbReference type="EMBL" id="FXBL01000004">
    <property type="protein sequence ID" value="SMH31146.1"/>
    <property type="molecule type" value="Genomic_DNA"/>
</dbReference>
<dbReference type="CDD" id="cd06558">
    <property type="entry name" value="crotonase-like"/>
    <property type="match status" value="1"/>
</dbReference>
<dbReference type="InterPro" id="IPR029045">
    <property type="entry name" value="ClpP/crotonase-like_dom_sf"/>
</dbReference>